<dbReference type="EMBL" id="BIFR01000001">
    <property type="protein sequence ID" value="GCE14002.1"/>
    <property type="molecule type" value="Genomic_DNA"/>
</dbReference>
<proteinExistence type="predicted"/>
<protein>
    <recommendedName>
        <fullName evidence="4">Cytochrome b561 domain-containing protein</fullName>
    </recommendedName>
</protein>
<dbReference type="Proteomes" id="UP000287352">
    <property type="component" value="Unassembled WGS sequence"/>
</dbReference>
<dbReference type="RefSeq" id="WP_126581484.1">
    <property type="nucleotide sequence ID" value="NZ_BIFR01000001.1"/>
</dbReference>
<comment type="caution">
    <text evidence="2">The sequence shown here is derived from an EMBL/GenBank/DDBJ whole genome shotgun (WGS) entry which is preliminary data.</text>
</comment>
<gene>
    <name evidence="2" type="ORF">KTT_38610</name>
</gene>
<evidence type="ECO:0000313" key="2">
    <source>
        <dbReference type="EMBL" id="GCE14002.1"/>
    </source>
</evidence>
<feature type="transmembrane region" description="Helical" evidence="1">
    <location>
        <begin position="9"/>
        <end position="26"/>
    </location>
</feature>
<feature type="transmembrane region" description="Helical" evidence="1">
    <location>
        <begin position="62"/>
        <end position="81"/>
    </location>
</feature>
<keyword evidence="3" id="KW-1185">Reference proteome</keyword>
<name>A0A402A4G6_9CHLR</name>
<evidence type="ECO:0008006" key="4">
    <source>
        <dbReference type="Google" id="ProtNLM"/>
    </source>
</evidence>
<keyword evidence="1" id="KW-0472">Membrane</keyword>
<dbReference type="OrthoDB" id="166877at2"/>
<feature type="transmembrane region" description="Helical" evidence="1">
    <location>
        <begin position="93"/>
        <end position="117"/>
    </location>
</feature>
<dbReference type="AlphaFoldDB" id="A0A402A4G6"/>
<sequence length="125" mass="13153">MALRISSMVLRICGLLALILGLIFWIAGIKGALVPVHMLLGLLIAIALWVEGGVIATAKGGNIGLGIAAFVIGVLLIWLGLTQASLMVGSSHWIIQVLHLLLGLIAISLGEAITGIYRKRVRKAL</sequence>
<accession>A0A402A4G6</accession>
<evidence type="ECO:0000313" key="3">
    <source>
        <dbReference type="Proteomes" id="UP000287352"/>
    </source>
</evidence>
<reference evidence="3" key="1">
    <citation type="submission" date="2018-12" db="EMBL/GenBank/DDBJ databases">
        <title>Tengunoibacter tsumagoiensis gen. nov., sp. nov., Dictyobacter kobayashii sp. nov., D. alpinus sp. nov., and D. joshuensis sp. nov. and description of Dictyobacteraceae fam. nov. within the order Ktedonobacterales isolated from Tengu-no-mugimeshi.</title>
        <authorList>
            <person name="Wang C.M."/>
            <person name="Zheng Y."/>
            <person name="Sakai Y."/>
            <person name="Toyoda A."/>
            <person name="Minakuchi Y."/>
            <person name="Abe K."/>
            <person name="Yokota A."/>
            <person name="Yabe S."/>
        </authorList>
    </citation>
    <scope>NUCLEOTIDE SEQUENCE [LARGE SCALE GENOMIC DNA]</scope>
    <source>
        <strain evidence="3">Uno3</strain>
    </source>
</reference>
<keyword evidence="1" id="KW-0812">Transmembrane</keyword>
<feature type="transmembrane region" description="Helical" evidence="1">
    <location>
        <begin position="32"/>
        <end position="50"/>
    </location>
</feature>
<keyword evidence="1" id="KW-1133">Transmembrane helix</keyword>
<evidence type="ECO:0000256" key="1">
    <source>
        <dbReference type="SAM" id="Phobius"/>
    </source>
</evidence>
<organism evidence="2 3">
    <name type="scientific">Tengunoibacter tsumagoiensis</name>
    <dbReference type="NCBI Taxonomy" id="2014871"/>
    <lineage>
        <taxon>Bacteria</taxon>
        <taxon>Bacillati</taxon>
        <taxon>Chloroflexota</taxon>
        <taxon>Ktedonobacteria</taxon>
        <taxon>Ktedonobacterales</taxon>
        <taxon>Dictyobacteraceae</taxon>
        <taxon>Tengunoibacter</taxon>
    </lineage>
</organism>